<keyword evidence="1" id="KW-0732">Signal</keyword>
<dbReference type="HOGENOM" id="CLU_2098671_0_0_1"/>
<sequence>MLFLFMGLIMSLASSVYRGEGGDYRGRHIDLRDIRSKLNVYDSDAKNEYNEDHTKRNVIMDNDTFDMFFRPDEGEKKEDEYIPTKDELKAEENMREFEDDKDKYLSFLRKEFGITR</sequence>
<dbReference type="VEuPathDB" id="MicrosporidiaDB:VCUG_00866"/>
<dbReference type="Proteomes" id="UP000011081">
    <property type="component" value="Unassembled WGS sequence"/>
</dbReference>
<evidence type="ECO:0000256" key="1">
    <source>
        <dbReference type="SAM" id="SignalP"/>
    </source>
</evidence>
<protein>
    <submittedName>
        <fullName evidence="2">Uncharacterized protein</fullName>
    </submittedName>
</protein>
<organism evidence="2 3">
    <name type="scientific">Vavraia culicis (isolate floridensis)</name>
    <name type="common">Microsporidian parasite</name>
    <dbReference type="NCBI Taxonomy" id="948595"/>
    <lineage>
        <taxon>Eukaryota</taxon>
        <taxon>Fungi</taxon>
        <taxon>Fungi incertae sedis</taxon>
        <taxon>Microsporidia</taxon>
        <taxon>Pleistophoridae</taxon>
        <taxon>Vavraia</taxon>
    </lineage>
</organism>
<evidence type="ECO:0000313" key="2">
    <source>
        <dbReference type="EMBL" id="ELA47665.1"/>
    </source>
</evidence>
<feature type="signal peptide" evidence="1">
    <location>
        <begin position="1"/>
        <end position="18"/>
    </location>
</feature>
<dbReference type="AlphaFoldDB" id="L2GX35"/>
<dbReference type="InParanoid" id="L2GX35"/>
<feature type="chain" id="PRO_5003960232" evidence="1">
    <location>
        <begin position="19"/>
        <end position="116"/>
    </location>
</feature>
<name>L2GX35_VAVCU</name>
<dbReference type="OrthoDB" id="10386270at2759"/>
<reference evidence="3" key="1">
    <citation type="submission" date="2011-03" db="EMBL/GenBank/DDBJ databases">
        <title>The genome sequence of Vavraia culicis strain floridensis.</title>
        <authorList>
            <consortium name="The Broad Institute Genome Sequencing Platform"/>
            <person name="Cuomo C."/>
            <person name="Becnel J."/>
            <person name="Sanscrainte N."/>
            <person name="Young S.K."/>
            <person name="Zeng Q."/>
            <person name="Gargeya S."/>
            <person name="Fitzgerald M."/>
            <person name="Haas B."/>
            <person name="Abouelleil A."/>
            <person name="Alvarado L."/>
            <person name="Arachchi H.M."/>
            <person name="Berlin A."/>
            <person name="Chapman S.B."/>
            <person name="Gearin G."/>
            <person name="Goldberg J."/>
            <person name="Griggs A."/>
            <person name="Gujja S."/>
            <person name="Hansen M."/>
            <person name="Heiman D."/>
            <person name="Howarth C."/>
            <person name="Larimer J."/>
            <person name="Lui A."/>
            <person name="MacDonald P.J.P."/>
            <person name="McCowen C."/>
            <person name="Montmayeur A."/>
            <person name="Murphy C."/>
            <person name="Neiman D."/>
            <person name="Pearson M."/>
            <person name="Priest M."/>
            <person name="Roberts A."/>
            <person name="Saif S."/>
            <person name="Shea T."/>
            <person name="Sisk P."/>
            <person name="Stolte C."/>
            <person name="Sykes S."/>
            <person name="Wortman J."/>
            <person name="Nusbaum C."/>
            <person name="Birren B."/>
        </authorList>
    </citation>
    <scope>NUCLEOTIDE SEQUENCE [LARGE SCALE GENOMIC DNA]</scope>
    <source>
        <strain evidence="3">floridensis</strain>
    </source>
</reference>
<dbReference type="OMA" id="FDMFFRP"/>
<gene>
    <name evidence="2" type="ORF">VCUG_00866</name>
</gene>
<accession>L2GX35</accession>
<dbReference type="RefSeq" id="XP_008073886.1">
    <property type="nucleotide sequence ID" value="XM_008075695.1"/>
</dbReference>
<keyword evidence="3" id="KW-1185">Reference proteome</keyword>
<proteinExistence type="predicted"/>
<dbReference type="GeneID" id="19878749"/>
<evidence type="ECO:0000313" key="3">
    <source>
        <dbReference type="Proteomes" id="UP000011081"/>
    </source>
</evidence>
<dbReference type="EMBL" id="GL877414">
    <property type="protein sequence ID" value="ELA47665.1"/>
    <property type="molecule type" value="Genomic_DNA"/>
</dbReference>